<dbReference type="InterPro" id="IPR036396">
    <property type="entry name" value="Cyt_P450_sf"/>
</dbReference>
<dbReference type="GO" id="GO:0004497">
    <property type="term" value="F:monooxygenase activity"/>
    <property type="evidence" value="ECO:0007669"/>
    <property type="project" value="InterPro"/>
</dbReference>
<dbReference type="AlphaFoldDB" id="A0A6J6B4A6"/>
<reference evidence="2" key="1">
    <citation type="submission" date="2020-05" db="EMBL/GenBank/DDBJ databases">
        <authorList>
            <person name="Chiriac C."/>
            <person name="Salcher M."/>
            <person name="Ghai R."/>
            <person name="Kavagutti S V."/>
        </authorList>
    </citation>
    <scope>NUCLEOTIDE SEQUENCE</scope>
</reference>
<evidence type="ECO:0000256" key="1">
    <source>
        <dbReference type="ARBA" id="ARBA00010617"/>
    </source>
</evidence>
<evidence type="ECO:0000313" key="2">
    <source>
        <dbReference type="EMBL" id="CAB4533912.1"/>
    </source>
</evidence>
<dbReference type="InterPro" id="IPR002397">
    <property type="entry name" value="Cyt_P450_B"/>
</dbReference>
<name>A0A6J6B4A6_9ZZZZ</name>
<dbReference type="PANTHER" id="PTHR46696">
    <property type="entry name" value="P450, PUTATIVE (EUROFUNG)-RELATED"/>
    <property type="match status" value="1"/>
</dbReference>
<protein>
    <submittedName>
        <fullName evidence="2">Unannotated protein</fullName>
    </submittedName>
</protein>
<dbReference type="PRINTS" id="PR00359">
    <property type="entry name" value="BP450"/>
</dbReference>
<gene>
    <name evidence="2" type="ORF">UFOPK1413_00331</name>
</gene>
<dbReference type="GO" id="GO:0020037">
    <property type="term" value="F:heme binding"/>
    <property type="evidence" value="ECO:0007669"/>
    <property type="project" value="InterPro"/>
</dbReference>
<dbReference type="InterPro" id="IPR001128">
    <property type="entry name" value="Cyt_P450"/>
</dbReference>
<sequence length="397" mass="43367">MSRMIDASAITIDALNADPYPVYDELRKIAPIVYVPQIDEWLVTSWDDCRAIGALKDSVQLAPGHPVDQEFFGGDSVLTMSGDKHKGLREGIDQSLKAGPVARFLDDGGRDTVIRYIDAIAPQGRGDLAVDLLNKISVRVVGNRLGFDDVDDETLVRWFEALSGGLSNKEGDNEASIRAEVTIREIDEYMGDKIARLRATPDDTLLSHMLHVGLPDGEGPRTFDDVMPSIRVIILGAFQEPGHSVATTFWGLLNEPDQLRELQASPNEFAPAALRESFRWIAPIGVVAAHPLTDFTYNGVTVPAGAPLSLVVAAANRDPAKFTNAHRFDMHRTQTVNATFGYGVHHCSGHQLAKGLGEIMVEETARRLPNLRLDPDAPATVSGYLFRGAKSLPVLWN</sequence>
<accession>A0A6J6B4A6</accession>
<organism evidence="2">
    <name type="scientific">freshwater metagenome</name>
    <dbReference type="NCBI Taxonomy" id="449393"/>
    <lineage>
        <taxon>unclassified sequences</taxon>
        <taxon>metagenomes</taxon>
        <taxon>ecological metagenomes</taxon>
    </lineage>
</organism>
<dbReference type="SUPFAM" id="SSF48264">
    <property type="entry name" value="Cytochrome P450"/>
    <property type="match status" value="1"/>
</dbReference>
<comment type="similarity">
    <text evidence="1">Belongs to the cytochrome P450 family.</text>
</comment>
<dbReference type="EMBL" id="CAEZSG010000033">
    <property type="protein sequence ID" value="CAB4533912.1"/>
    <property type="molecule type" value="Genomic_DNA"/>
</dbReference>
<dbReference type="Gene3D" id="1.10.630.10">
    <property type="entry name" value="Cytochrome P450"/>
    <property type="match status" value="1"/>
</dbReference>
<dbReference type="PANTHER" id="PTHR46696:SF1">
    <property type="entry name" value="CYTOCHROME P450 YJIB-RELATED"/>
    <property type="match status" value="1"/>
</dbReference>
<dbReference type="GO" id="GO:0016705">
    <property type="term" value="F:oxidoreductase activity, acting on paired donors, with incorporation or reduction of molecular oxygen"/>
    <property type="evidence" value="ECO:0007669"/>
    <property type="project" value="InterPro"/>
</dbReference>
<dbReference type="Pfam" id="PF00067">
    <property type="entry name" value="p450"/>
    <property type="match status" value="1"/>
</dbReference>
<dbReference type="GO" id="GO:0005506">
    <property type="term" value="F:iron ion binding"/>
    <property type="evidence" value="ECO:0007669"/>
    <property type="project" value="InterPro"/>
</dbReference>
<proteinExistence type="inferred from homology"/>